<dbReference type="AlphaFoldDB" id="A0A512E4V7"/>
<evidence type="ECO:0000313" key="1">
    <source>
        <dbReference type="EMBL" id="GEO43733.1"/>
    </source>
</evidence>
<evidence type="ECO:0008006" key="3">
    <source>
        <dbReference type="Google" id="ProtNLM"/>
    </source>
</evidence>
<comment type="caution">
    <text evidence="1">The sequence shown here is derived from an EMBL/GenBank/DDBJ whole genome shotgun (WGS) entry which is preliminary data.</text>
</comment>
<reference evidence="1 2" key="1">
    <citation type="submission" date="2019-07" db="EMBL/GenBank/DDBJ databases">
        <title>Whole genome shotgun sequence of Skermanella aerolata NBRC 106429.</title>
        <authorList>
            <person name="Hosoyama A."/>
            <person name="Uohara A."/>
            <person name="Ohji S."/>
            <person name="Ichikawa N."/>
        </authorList>
    </citation>
    <scope>NUCLEOTIDE SEQUENCE [LARGE SCALE GENOMIC DNA]</scope>
    <source>
        <strain evidence="1 2">NBRC 106429</strain>
    </source>
</reference>
<dbReference type="EMBL" id="BJYZ01000167">
    <property type="protein sequence ID" value="GEO43733.1"/>
    <property type="molecule type" value="Genomic_DNA"/>
</dbReference>
<keyword evidence="2" id="KW-1185">Reference proteome</keyword>
<name>A0A512E4V7_9PROT</name>
<sequence length="336" mass="37124">MPLDARTRQGPGAVFRPHALPGCRRRARTPSADRCRERPRDPGACTLKVGADLVDIVTTNPATAASSITLTLDSTFIRSCEDGQRHLEVRLGNVETSDGGRQVFAAVTKTDTSVEALIQRGLKEVGQTTDTELTAFTDGCSGLRSILVNAGIAKPPGLDWFHIAMRLQHAEKTAGTLPADTPERENARAVIIAEVDRLHWRIWNGKAKDAKITLERIRQVMPVFRGDGDRKRDPSSRRLWTALREIDRYLTSQSAWLVNYAERHRAGLRVGTALTEGTANFLVNRRMNKSQQMRWSRRGADLLLQVRCAGFNGKLDSSFGQLFQAVDPASELAMAA</sequence>
<organism evidence="1 2">
    <name type="scientific">Skermanella aerolata</name>
    <dbReference type="NCBI Taxonomy" id="393310"/>
    <lineage>
        <taxon>Bacteria</taxon>
        <taxon>Pseudomonadati</taxon>
        <taxon>Pseudomonadota</taxon>
        <taxon>Alphaproteobacteria</taxon>
        <taxon>Rhodospirillales</taxon>
        <taxon>Azospirillaceae</taxon>
        <taxon>Skermanella</taxon>
    </lineage>
</organism>
<evidence type="ECO:0000313" key="2">
    <source>
        <dbReference type="Proteomes" id="UP000321523"/>
    </source>
</evidence>
<dbReference type="Proteomes" id="UP000321523">
    <property type="component" value="Unassembled WGS sequence"/>
</dbReference>
<proteinExistence type="predicted"/>
<accession>A0A512E4V7</accession>
<gene>
    <name evidence="1" type="ORF">SAE02_78810</name>
</gene>
<protein>
    <recommendedName>
        <fullName evidence="3">ISKra4 family transposase</fullName>
    </recommendedName>
</protein>